<reference evidence="1" key="1">
    <citation type="journal article" date="2004" name="Nature">
        <title>Genome duplication in the teleost fish Tetraodon nigroviridis reveals the early vertebrate proto-karyotype.</title>
        <authorList>
            <person name="Jaillon O."/>
            <person name="Aury J.-M."/>
            <person name="Brunet F."/>
            <person name="Petit J.-L."/>
            <person name="Stange-Thomann N."/>
            <person name="Mauceli E."/>
            <person name="Bouneau L."/>
            <person name="Fischer C."/>
            <person name="Ozouf-Costaz C."/>
            <person name="Bernot A."/>
            <person name="Nicaud S."/>
            <person name="Jaffe D."/>
            <person name="Fisher S."/>
            <person name="Lutfalla G."/>
            <person name="Dossat C."/>
            <person name="Segurens B."/>
            <person name="Dasilva C."/>
            <person name="Salanoubat M."/>
            <person name="Levy M."/>
            <person name="Boudet N."/>
            <person name="Castellano S."/>
            <person name="Anthouard V."/>
            <person name="Jubin C."/>
            <person name="Castelli V."/>
            <person name="Katinka M."/>
            <person name="Vacherie B."/>
            <person name="Biemont C."/>
            <person name="Skalli Z."/>
            <person name="Cattolico L."/>
            <person name="Poulain J."/>
            <person name="De Berardinis V."/>
            <person name="Cruaud C."/>
            <person name="Duprat S."/>
            <person name="Brottier P."/>
            <person name="Coutanceau J.-P."/>
            <person name="Gouzy J."/>
            <person name="Parra G."/>
            <person name="Lardier G."/>
            <person name="Chapple C."/>
            <person name="McKernan K.J."/>
            <person name="McEwan P."/>
            <person name="Bosak S."/>
            <person name="Kellis M."/>
            <person name="Volff J.-N."/>
            <person name="Guigo R."/>
            <person name="Zody M.C."/>
            <person name="Mesirov J."/>
            <person name="Lindblad-Toh K."/>
            <person name="Birren B."/>
            <person name="Nusbaum C."/>
            <person name="Kahn D."/>
            <person name="Robinson-Rechavi M."/>
            <person name="Laudet V."/>
            <person name="Schachter V."/>
            <person name="Quetier F."/>
            <person name="Saurin W."/>
            <person name="Scarpelli C."/>
            <person name="Wincker P."/>
            <person name="Lander E.S."/>
            <person name="Weissenbach J."/>
            <person name="Roest Crollius H."/>
        </authorList>
    </citation>
    <scope>NUCLEOTIDE SEQUENCE [LARGE SCALE GENOMIC DNA]</scope>
</reference>
<dbReference type="EMBL" id="CAAE01014981">
    <property type="protein sequence ID" value="CAG07161.1"/>
    <property type="molecule type" value="Genomic_DNA"/>
</dbReference>
<gene>
    <name evidence="1" type="ORF">GSTENG00027729001</name>
</gene>
<dbReference type="KEGG" id="tng:GSTEN00027729G001"/>
<evidence type="ECO:0000313" key="1">
    <source>
        <dbReference type="EMBL" id="CAG07161.1"/>
    </source>
</evidence>
<protein>
    <submittedName>
        <fullName evidence="1">(spotted green pufferfish) hypothetical protein</fullName>
    </submittedName>
</protein>
<dbReference type="AlphaFoldDB" id="Q4RWS1"/>
<dbReference type="PROSITE" id="PS51257">
    <property type="entry name" value="PROKAR_LIPOPROTEIN"/>
    <property type="match status" value="1"/>
</dbReference>
<reference evidence="1" key="2">
    <citation type="submission" date="2004-02" db="EMBL/GenBank/DDBJ databases">
        <authorList>
            <consortium name="Genoscope"/>
            <consortium name="Whitehead Institute Centre for Genome Research"/>
        </authorList>
    </citation>
    <scope>NUCLEOTIDE SEQUENCE</scope>
</reference>
<proteinExistence type="predicted"/>
<sequence>MGPKIHLAVPLSPRGALLFLFLLSCLVFLSLADSKFLPVNP</sequence>
<name>Q4RWS1_TETNG</name>
<comment type="caution">
    <text evidence="1">The sequence shown here is derived from an EMBL/GenBank/DDBJ whole genome shotgun (WGS) entry which is preliminary data.</text>
</comment>
<organism evidence="1">
    <name type="scientific">Tetraodon nigroviridis</name>
    <name type="common">Spotted green pufferfish</name>
    <name type="synonym">Chelonodon nigroviridis</name>
    <dbReference type="NCBI Taxonomy" id="99883"/>
    <lineage>
        <taxon>Eukaryota</taxon>
        <taxon>Metazoa</taxon>
        <taxon>Chordata</taxon>
        <taxon>Craniata</taxon>
        <taxon>Vertebrata</taxon>
        <taxon>Euteleostomi</taxon>
        <taxon>Actinopterygii</taxon>
        <taxon>Neopterygii</taxon>
        <taxon>Teleostei</taxon>
        <taxon>Neoteleostei</taxon>
        <taxon>Acanthomorphata</taxon>
        <taxon>Eupercaria</taxon>
        <taxon>Tetraodontiformes</taxon>
        <taxon>Tetradontoidea</taxon>
        <taxon>Tetraodontidae</taxon>
        <taxon>Tetraodon</taxon>
    </lineage>
</organism>
<accession>Q4RWS1</accession>